<reference evidence="1" key="1">
    <citation type="submission" date="2022-03" db="EMBL/GenBank/DDBJ databases">
        <authorList>
            <person name="Sayadi A."/>
        </authorList>
    </citation>
    <scope>NUCLEOTIDE SEQUENCE</scope>
</reference>
<evidence type="ECO:0000313" key="1">
    <source>
        <dbReference type="EMBL" id="CAH1960200.1"/>
    </source>
</evidence>
<protein>
    <submittedName>
        <fullName evidence="1">Uncharacterized protein</fullName>
    </submittedName>
</protein>
<comment type="caution">
    <text evidence="1">The sequence shown here is derived from an EMBL/GenBank/DDBJ whole genome shotgun (WGS) entry which is preliminary data.</text>
</comment>
<proteinExistence type="predicted"/>
<dbReference type="EMBL" id="CAKOFQ010006687">
    <property type="protein sequence ID" value="CAH1960200.1"/>
    <property type="molecule type" value="Genomic_DNA"/>
</dbReference>
<accession>A0A9P0JUI6</accession>
<dbReference type="Proteomes" id="UP001152888">
    <property type="component" value="Unassembled WGS sequence"/>
</dbReference>
<organism evidence="1 2">
    <name type="scientific">Acanthoscelides obtectus</name>
    <name type="common">Bean weevil</name>
    <name type="synonym">Bruchus obtectus</name>
    <dbReference type="NCBI Taxonomy" id="200917"/>
    <lineage>
        <taxon>Eukaryota</taxon>
        <taxon>Metazoa</taxon>
        <taxon>Ecdysozoa</taxon>
        <taxon>Arthropoda</taxon>
        <taxon>Hexapoda</taxon>
        <taxon>Insecta</taxon>
        <taxon>Pterygota</taxon>
        <taxon>Neoptera</taxon>
        <taxon>Endopterygota</taxon>
        <taxon>Coleoptera</taxon>
        <taxon>Polyphaga</taxon>
        <taxon>Cucujiformia</taxon>
        <taxon>Chrysomeloidea</taxon>
        <taxon>Chrysomelidae</taxon>
        <taxon>Bruchinae</taxon>
        <taxon>Bruchini</taxon>
        <taxon>Acanthoscelides</taxon>
    </lineage>
</organism>
<name>A0A9P0JUI6_ACAOB</name>
<dbReference type="OrthoDB" id="8194406at2759"/>
<evidence type="ECO:0000313" key="2">
    <source>
        <dbReference type="Proteomes" id="UP001152888"/>
    </source>
</evidence>
<sequence length="71" mass="8012">MLWMLKRTNIVYLHLVVTSKNYIGSTMQILLVVNEETRGRALSCIHKMKICLGYLGDPGYLHGIGQEFGVS</sequence>
<gene>
    <name evidence="1" type="ORF">ACAOBT_LOCUS3599</name>
</gene>
<dbReference type="AlphaFoldDB" id="A0A9P0JUI6"/>
<keyword evidence="2" id="KW-1185">Reference proteome</keyword>